<reference evidence="4 5" key="1">
    <citation type="submission" date="2019-10" db="EMBL/GenBank/DDBJ databases">
        <title>Evaluation of single-gene subtyping targets for Pseudomonas.</title>
        <authorList>
            <person name="Reichler S.J."/>
            <person name="Orsi R.H."/>
            <person name="Wiedmann M."/>
            <person name="Martin N.H."/>
            <person name="Murphy S.I."/>
        </authorList>
    </citation>
    <scope>NUCLEOTIDE SEQUENCE</scope>
    <source>
        <strain evidence="1 5">FSL R10-0802</strain>
        <strain evidence="3 4">FSL R10-1594</strain>
        <strain evidence="2">FSL R10-2339</strain>
    </source>
</reference>
<accession>A0A6A7YPP8</accession>
<evidence type="ECO:0008006" key="6">
    <source>
        <dbReference type="Google" id="ProtNLM"/>
    </source>
</evidence>
<evidence type="ECO:0000313" key="2">
    <source>
        <dbReference type="EMBL" id="MQT78778.1"/>
    </source>
</evidence>
<sequence>MATPKILHLRSVAHEESSFDRTVIARGYESLSVRELDAATLARRSAILVEAHIDQCALLALKPALEAHLDQGGTLVFNGHLTYGLLDGLELFQVATERRVKDLQVIRVNPHPVFDGVDCPDLSFRKGVSGFYGRGANPAPEGAVILHRLHAEDLPVDWLWQRPGGGQVLMHGGNTMWMYQNDPTSAARIVPQLLDWLEASCPVPPAYQRGAR</sequence>
<dbReference type="RefSeq" id="WP_153386026.1">
    <property type="nucleotide sequence ID" value="NZ_JBITTT010000007.1"/>
</dbReference>
<name>A0A6A7YPP8_9PSED</name>
<evidence type="ECO:0000313" key="4">
    <source>
        <dbReference type="Proteomes" id="UP000443000"/>
    </source>
</evidence>
<dbReference type="EMBL" id="WIWC01000002">
    <property type="protein sequence ID" value="MQT78778.1"/>
    <property type="molecule type" value="Genomic_DNA"/>
</dbReference>
<dbReference type="AlphaFoldDB" id="A0A6A7YPP8"/>
<gene>
    <name evidence="3" type="ORF">GHN41_00340</name>
    <name evidence="2" type="ORF">GHN86_01650</name>
    <name evidence="1" type="ORF">GHN94_11180</name>
</gene>
<dbReference type="Proteomes" id="UP000713985">
    <property type="component" value="Unassembled WGS sequence"/>
</dbReference>
<comment type="caution">
    <text evidence="2">The sequence shown here is derived from an EMBL/GenBank/DDBJ whole genome shotgun (WGS) entry which is preliminary data.</text>
</comment>
<dbReference type="EMBL" id="WIWP01000015">
    <property type="protein sequence ID" value="MQT26388.1"/>
    <property type="molecule type" value="Genomic_DNA"/>
</dbReference>
<protein>
    <recommendedName>
        <fullName evidence="6">ThuA-like domain-containing protein</fullName>
    </recommendedName>
</protein>
<keyword evidence="5" id="KW-1185">Reference proteome</keyword>
<evidence type="ECO:0000313" key="5">
    <source>
        <dbReference type="Proteomes" id="UP000713985"/>
    </source>
</evidence>
<proteinExistence type="predicted"/>
<dbReference type="EMBL" id="WIVT01000001">
    <property type="protein sequence ID" value="MQU14894.1"/>
    <property type="molecule type" value="Genomic_DNA"/>
</dbReference>
<evidence type="ECO:0000313" key="3">
    <source>
        <dbReference type="EMBL" id="MQU14894.1"/>
    </source>
</evidence>
<dbReference type="OrthoDB" id="2583792at2"/>
<evidence type="ECO:0000313" key="1">
    <source>
        <dbReference type="EMBL" id="MQT26388.1"/>
    </source>
</evidence>
<dbReference type="Proteomes" id="UP000443000">
    <property type="component" value="Unassembled WGS sequence"/>
</dbReference>
<organism evidence="2">
    <name type="scientific">Pseudomonas helleri</name>
    <dbReference type="NCBI Taxonomy" id="1608996"/>
    <lineage>
        <taxon>Bacteria</taxon>
        <taxon>Pseudomonadati</taxon>
        <taxon>Pseudomonadota</taxon>
        <taxon>Gammaproteobacteria</taxon>
        <taxon>Pseudomonadales</taxon>
        <taxon>Pseudomonadaceae</taxon>
        <taxon>Pseudomonas</taxon>
    </lineage>
</organism>